<dbReference type="GO" id="GO:0003677">
    <property type="term" value="F:DNA binding"/>
    <property type="evidence" value="ECO:0007669"/>
    <property type="project" value="UniProtKB-KW"/>
</dbReference>
<evidence type="ECO:0000256" key="3">
    <source>
        <dbReference type="ARBA" id="ARBA00022485"/>
    </source>
</evidence>
<dbReference type="InterPro" id="IPR016558">
    <property type="entry name" value="DNA_primase_lsu_euk"/>
</dbReference>
<dbReference type="CDD" id="cd07322">
    <property type="entry name" value="PriL_PriS_Eukaryotic"/>
    <property type="match status" value="1"/>
</dbReference>
<feature type="domain" description="DNA primase large subunit C-terminal" evidence="11">
    <location>
        <begin position="289"/>
        <end position="468"/>
    </location>
</feature>
<dbReference type="EMBL" id="JAOPGA020000528">
    <property type="protein sequence ID" value="KAL0479286.1"/>
    <property type="molecule type" value="Genomic_DNA"/>
</dbReference>
<organism evidence="12 14">
    <name type="scientific">Acrasis kona</name>
    <dbReference type="NCBI Taxonomy" id="1008807"/>
    <lineage>
        <taxon>Eukaryota</taxon>
        <taxon>Discoba</taxon>
        <taxon>Heterolobosea</taxon>
        <taxon>Tetramitia</taxon>
        <taxon>Eutetramitia</taxon>
        <taxon>Acrasidae</taxon>
        <taxon>Acrasis</taxon>
    </lineage>
</organism>
<keyword evidence="14" id="KW-1185">Reference proteome</keyword>
<evidence type="ECO:0000256" key="9">
    <source>
        <dbReference type="ARBA" id="ARBA00023125"/>
    </source>
</evidence>
<evidence type="ECO:0000256" key="10">
    <source>
        <dbReference type="SAM" id="MobiDB-lite"/>
    </source>
</evidence>
<keyword evidence="3" id="KW-0004">4Fe-4S</keyword>
<evidence type="ECO:0000256" key="6">
    <source>
        <dbReference type="ARBA" id="ARBA00022723"/>
    </source>
</evidence>
<dbReference type="GO" id="GO:0046872">
    <property type="term" value="F:metal ion binding"/>
    <property type="evidence" value="ECO:0007669"/>
    <property type="project" value="UniProtKB-KW"/>
</dbReference>
<dbReference type="GO" id="GO:0006270">
    <property type="term" value="P:DNA replication initiation"/>
    <property type="evidence" value="ECO:0007669"/>
    <property type="project" value="TreeGrafter"/>
</dbReference>
<evidence type="ECO:0000256" key="1">
    <source>
        <dbReference type="ARBA" id="ARBA00001966"/>
    </source>
</evidence>
<dbReference type="AlphaFoldDB" id="A0AAW2YR09"/>
<evidence type="ECO:0000259" key="11">
    <source>
        <dbReference type="Pfam" id="PF04104"/>
    </source>
</evidence>
<dbReference type="Proteomes" id="UP001431209">
    <property type="component" value="Unassembled WGS sequence"/>
</dbReference>
<comment type="similarity">
    <text evidence="2">Belongs to the eukaryotic-type primase large subunit family.</text>
</comment>
<evidence type="ECO:0000256" key="4">
    <source>
        <dbReference type="ARBA" id="ARBA00022515"/>
    </source>
</evidence>
<keyword evidence="9" id="KW-0238">DNA-binding</keyword>
<gene>
    <name evidence="13" type="ORF">AKO1_001959</name>
    <name evidence="12" type="ORF">AKO1_008127</name>
</gene>
<evidence type="ECO:0000313" key="13">
    <source>
        <dbReference type="EMBL" id="KAL0486302.1"/>
    </source>
</evidence>
<evidence type="ECO:0000256" key="2">
    <source>
        <dbReference type="ARBA" id="ARBA00010564"/>
    </source>
</evidence>
<comment type="cofactor">
    <cofactor evidence="1">
        <name>[4Fe-4S] cluster</name>
        <dbReference type="ChEBI" id="CHEBI:49883"/>
    </cofactor>
</comment>
<dbReference type="Pfam" id="PF04104">
    <property type="entry name" value="DNA_primase_lrg"/>
    <property type="match status" value="1"/>
</dbReference>
<dbReference type="GO" id="GO:0051539">
    <property type="term" value="F:4 iron, 4 sulfur cluster binding"/>
    <property type="evidence" value="ECO:0007669"/>
    <property type="project" value="UniProtKB-KW"/>
</dbReference>
<proteinExistence type="inferred from homology"/>
<dbReference type="PANTHER" id="PTHR10537:SF3">
    <property type="entry name" value="DNA PRIMASE LARGE SUBUNIT"/>
    <property type="match status" value="1"/>
</dbReference>
<evidence type="ECO:0000256" key="7">
    <source>
        <dbReference type="ARBA" id="ARBA00023004"/>
    </source>
</evidence>
<dbReference type="PANTHER" id="PTHR10537">
    <property type="entry name" value="DNA PRIMASE LARGE SUBUNIT"/>
    <property type="match status" value="1"/>
</dbReference>
<dbReference type="GO" id="GO:0006269">
    <property type="term" value="P:DNA replication, synthesis of primer"/>
    <property type="evidence" value="ECO:0007669"/>
    <property type="project" value="UniProtKB-KW"/>
</dbReference>
<comment type="caution">
    <text evidence="12">The sequence shown here is derived from an EMBL/GenBank/DDBJ whole genome shotgun (WGS) entry which is preliminary data.</text>
</comment>
<feature type="region of interest" description="Disordered" evidence="10">
    <location>
        <begin position="450"/>
        <end position="486"/>
    </location>
</feature>
<keyword evidence="7" id="KW-0408">Iron</keyword>
<dbReference type="Pfam" id="PF26466">
    <property type="entry name" value="DNA_primase_lrg_N"/>
    <property type="match status" value="1"/>
</dbReference>
<evidence type="ECO:0000313" key="14">
    <source>
        <dbReference type="Proteomes" id="UP001431209"/>
    </source>
</evidence>
<accession>A0AAW2YR09</accession>
<keyword evidence="4" id="KW-0639">Primosome</keyword>
<evidence type="ECO:0000256" key="8">
    <source>
        <dbReference type="ARBA" id="ARBA00023014"/>
    </source>
</evidence>
<evidence type="ECO:0000313" key="12">
    <source>
        <dbReference type="EMBL" id="KAL0479286.1"/>
    </source>
</evidence>
<dbReference type="GO" id="GO:0005658">
    <property type="term" value="C:alpha DNA polymerase:primase complex"/>
    <property type="evidence" value="ECO:0007669"/>
    <property type="project" value="TreeGrafter"/>
</dbReference>
<sequence>MLALGVESRSRGGLFGPRLKSENKAKNAPASDQSWKCMYKSAPTGEVTIDDFEIFAKNRANLLHKIENWRAIGIIGEELSNKIRFEDEREYGGYHELIQSNKDCIAHNVLRLAYSKTEELRRFFVAQECALFEARLKVNPSDYDEIIKSNSIDVEQVSANEKQKYSAELSIMYRQLQMYNKELKIEMFDNARVWKTRFTNCLNLVSKRRVFVVDGYAYLFKTHLLNVISQQFRIVLAGRVNAALRFWPYLKESEGERVVPFLGAVTNYEVKYSEVDIKGGTVKPEMINTLSEQSFPLCMKVLHKSLRDKHHLKHQGRMQFGLFLKAIGLSLDDALRFWKDEFTKNQTSEHFEKNYAYNIRHSYGKEGKRTNYSAYGCTKIITGLAQPTSDDHHGCPFKNFNESSLKMEMRSKEFGDESIREVIELVQRKHYQIACRKYFDLTHPDFQEVSKETSRDEGMPFNHPNTYYQKSRQYHDNNKKETNVTK</sequence>
<evidence type="ECO:0000256" key="5">
    <source>
        <dbReference type="ARBA" id="ARBA00022705"/>
    </source>
</evidence>
<dbReference type="Gene3D" id="1.20.930.80">
    <property type="match status" value="1"/>
</dbReference>
<dbReference type="InterPro" id="IPR058560">
    <property type="entry name" value="DNA_primase_C"/>
</dbReference>
<name>A0AAW2YR09_9EUKA</name>
<keyword evidence="5" id="KW-0235">DNA replication</keyword>
<feature type="compositionally biased region" description="Basic and acidic residues" evidence="10">
    <location>
        <begin position="473"/>
        <end position="486"/>
    </location>
</feature>
<dbReference type="InterPro" id="IPR007238">
    <property type="entry name" value="DNA_primase_lsu_euk/arc"/>
</dbReference>
<reference evidence="12 14" key="1">
    <citation type="submission" date="2024-03" db="EMBL/GenBank/DDBJ databases">
        <title>The Acrasis kona genome and developmental transcriptomes reveal deep origins of eukaryotic multicellular pathways.</title>
        <authorList>
            <person name="Sheikh S."/>
            <person name="Fu C.-J."/>
            <person name="Brown M.W."/>
            <person name="Baldauf S.L."/>
        </authorList>
    </citation>
    <scope>NUCLEOTIDE SEQUENCE [LARGE SCALE GENOMIC DNA]</scope>
    <source>
        <strain evidence="12 14">ATCC MYA-3509</strain>
    </source>
</reference>
<keyword evidence="8" id="KW-0411">Iron-sulfur</keyword>
<keyword evidence="6" id="KW-0479">Metal-binding</keyword>
<dbReference type="EMBL" id="JAOPGA020001214">
    <property type="protein sequence ID" value="KAL0486302.1"/>
    <property type="molecule type" value="Genomic_DNA"/>
</dbReference>
<protein>
    <submittedName>
        <fullName evidence="12">DNA primase large subunit</fullName>
    </submittedName>
</protein>